<comment type="similarity">
    <text evidence="1 4">Belongs to the D-isomer specific 2-hydroxyacid dehydrogenase family.</text>
</comment>
<dbReference type="InterPro" id="IPR006139">
    <property type="entry name" value="D-isomer_2_OHA_DH_cat_dom"/>
</dbReference>
<gene>
    <name evidence="7" type="primary">gyaR</name>
    <name evidence="7" type="ORF">WOSG25_012780</name>
</gene>
<sequence>MAKVLITAELPESTYRYFDDSGIEVVAYQEKTLITHKQLLDLVLDVDYIISALSTTIDREIIDAAPKLKFIANFGAGYNNIDVAYAKSKQIFVSNTPLVSTNSVAEVTLGLILDLNHRITEGDKVTRSGKFTGWAPTYFLGNEIAGKTLGVFGFGNIGQAVARKAVALSMKIQYWQPRRLSDPEERDLGAKYVPFDELVKTSDVISINAPLNSTSRHRFDLDVFKAMKNTAQLINVGRGPIVDESDLVIALKQGMIAGAPLDVYENEPEVDAGLIGLDNVVLTPHIGNATVEARDAMAKIVAQNILAVNQDKPTKFIVNN</sequence>
<evidence type="ECO:0000259" key="5">
    <source>
        <dbReference type="Pfam" id="PF00389"/>
    </source>
</evidence>
<dbReference type="eggNOG" id="COG1052">
    <property type="taxonomic scope" value="Bacteria"/>
</dbReference>
<dbReference type="InterPro" id="IPR006140">
    <property type="entry name" value="D-isomer_DH_NAD-bd"/>
</dbReference>
<keyword evidence="2 4" id="KW-0560">Oxidoreductase</keyword>
<dbReference type="Proteomes" id="UP000030643">
    <property type="component" value="Unassembled WGS sequence"/>
</dbReference>
<dbReference type="PANTHER" id="PTHR42789">
    <property type="entry name" value="D-ISOMER SPECIFIC 2-HYDROXYACID DEHYDROGENASE FAMILY PROTEIN (AFU_ORTHOLOGUE AFUA_6G10090)"/>
    <property type="match status" value="1"/>
</dbReference>
<dbReference type="Pfam" id="PF00389">
    <property type="entry name" value="2-Hacid_dh"/>
    <property type="match status" value="1"/>
</dbReference>
<protein>
    <submittedName>
        <fullName evidence="7">Possible glyoxylate reductase</fullName>
    </submittedName>
</protein>
<evidence type="ECO:0000313" key="7">
    <source>
        <dbReference type="EMBL" id="GAK30181.1"/>
    </source>
</evidence>
<dbReference type="EMBL" id="DF820484">
    <property type="protein sequence ID" value="GAK30181.1"/>
    <property type="molecule type" value="Genomic_DNA"/>
</dbReference>
<evidence type="ECO:0000259" key="6">
    <source>
        <dbReference type="Pfam" id="PF02826"/>
    </source>
</evidence>
<feature type="domain" description="D-isomer specific 2-hydroxyacid dehydrogenase catalytic" evidence="5">
    <location>
        <begin position="4"/>
        <end position="319"/>
    </location>
</feature>
<evidence type="ECO:0000256" key="1">
    <source>
        <dbReference type="ARBA" id="ARBA00005854"/>
    </source>
</evidence>
<organism evidence="7 8">
    <name type="scientific">Weissella oryzae (strain DSM 25784 / JCM 18191 / LMG 30913 / SG25)</name>
    <dbReference type="NCBI Taxonomy" id="1329250"/>
    <lineage>
        <taxon>Bacteria</taxon>
        <taxon>Bacillati</taxon>
        <taxon>Bacillota</taxon>
        <taxon>Bacilli</taxon>
        <taxon>Lactobacillales</taxon>
        <taxon>Lactobacillaceae</taxon>
        <taxon>Weissella</taxon>
    </lineage>
</organism>
<dbReference type="InterPro" id="IPR050857">
    <property type="entry name" value="D-2-hydroxyacid_DH"/>
</dbReference>
<dbReference type="STRING" id="1329250.WOSG25_012780"/>
<dbReference type="RefSeq" id="WP_027698314.1">
    <property type="nucleotide sequence ID" value="NZ_DF820484.1"/>
</dbReference>
<dbReference type="Gene3D" id="3.40.50.720">
    <property type="entry name" value="NAD(P)-binding Rossmann-like Domain"/>
    <property type="match status" value="2"/>
</dbReference>
<keyword evidence="3" id="KW-0520">NAD</keyword>
<dbReference type="InterPro" id="IPR036291">
    <property type="entry name" value="NAD(P)-bd_dom_sf"/>
</dbReference>
<proteinExistence type="inferred from homology"/>
<evidence type="ECO:0000313" key="8">
    <source>
        <dbReference type="Proteomes" id="UP000030643"/>
    </source>
</evidence>
<dbReference type="AlphaFoldDB" id="A0A069CYL8"/>
<keyword evidence="8" id="KW-1185">Reference proteome</keyword>
<dbReference type="FunFam" id="3.40.50.720:FF:000203">
    <property type="entry name" value="D-3-phosphoglycerate dehydrogenase (SerA)"/>
    <property type="match status" value="1"/>
</dbReference>
<dbReference type="GO" id="GO:0051287">
    <property type="term" value="F:NAD binding"/>
    <property type="evidence" value="ECO:0007669"/>
    <property type="project" value="InterPro"/>
</dbReference>
<evidence type="ECO:0000256" key="3">
    <source>
        <dbReference type="ARBA" id="ARBA00023027"/>
    </source>
</evidence>
<dbReference type="OrthoDB" id="9805416at2"/>
<reference evidence="8" key="1">
    <citation type="journal article" date="2014" name="Genome Announc.">
        <title>Draft genome sequence of Weissella oryzae SG25T, isolated from fermented rice grains.</title>
        <authorList>
            <person name="Tanizawa Y."/>
            <person name="Fujisawa T."/>
            <person name="Mochizuki T."/>
            <person name="Kaminuma E."/>
            <person name="Suzuki Y."/>
            <person name="Nakamura Y."/>
            <person name="Tohno M."/>
        </authorList>
    </citation>
    <scope>NUCLEOTIDE SEQUENCE [LARGE SCALE GENOMIC DNA]</scope>
    <source>
        <strain evidence="8">DSM 25784 / JCM 18191 / LMG 30913 / SG25</strain>
    </source>
</reference>
<dbReference type="SUPFAM" id="SSF51735">
    <property type="entry name" value="NAD(P)-binding Rossmann-fold domains"/>
    <property type="match status" value="1"/>
</dbReference>
<dbReference type="PANTHER" id="PTHR42789:SF1">
    <property type="entry name" value="D-ISOMER SPECIFIC 2-HYDROXYACID DEHYDROGENASE FAMILY PROTEIN (AFU_ORTHOLOGUE AFUA_6G10090)"/>
    <property type="match status" value="1"/>
</dbReference>
<evidence type="ECO:0000256" key="4">
    <source>
        <dbReference type="RuleBase" id="RU003719"/>
    </source>
</evidence>
<accession>A0A069CYL8</accession>
<evidence type="ECO:0000256" key="2">
    <source>
        <dbReference type="ARBA" id="ARBA00023002"/>
    </source>
</evidence>
<name>A0A069CYL8_WEIOS</name>
<dbReference type="GO" id="GO:0016616">
    <property type="term" value="F:oxidoreductase activity, acting on the CH-OH group of donors, NAD or NADP as acceptor"/>
    <property type="evidence" value="ECO:0007669"/>
    <property type="project" value="InterPro"/>
</dbReference>
<dbReference type="Pfam" id="PF02826">
    <property type="entry name" value="2-Hacid_dh_C"/>
    <property type="match status" value="1"/>
</dbReference>
<feature type="domain" description="D-isomer specific 2-hydroxyacid dehydrogenase NAD-binding" evidence="6">
    <location>
        <begin position="109"/>
        <end position="287"/>
    </location>
</feature>
<dbReference type="SUPFAM" id="SSF52283">
    <property type="entry name" value="Formate/glycerate dehydrogenase catalytic domain-like"/>
    <property type="match status" value="1"/>
</dbReference>